<dbReference type="InParanoid" id="V4U3J3"/>
<dbReference type="OrthoDB" id="1927892at2759"/>
<keyword evidence="3" id="KW-1185">Reference proteome</keyword>
<dbReference type="KEGG" id="cic:CICLE_v10024637mg"/>
<sequence length="146" mass="16595">MSTISSSITAANTRRAWWTRSSSRSPVSALLMFTISSSITAGNTRRANTRRAWWTRSSRRSPVSAAARAPPTVKRRRKRRRRRRSTRTDTRAAAAVTAIKLINFYVTHPSSIILDLFYNKSLVCVCVCGHSKSLLLYFWGVSLRWC</sequence>
<dbReference type="EMBL" id="KI536661">
    <property type="protein sequence ID" value="ESR56716.1"/>
    <property type="molecule type" value="Genomic_DNA"/>
</dbReference>
<gene>
    <name evidence="2" type="ORF">CICLE_v10024637mg</name>
</gene>
<dbReference type="Gramene" id="ESR56716">
    <property type="protein sequence ID" value="ESR56716"/>
    <property type="gene ID" value="CICLE_v10024637mg"/>
</dbReference>
<feature type="region of interest" description="Disordered" evidence="1">
    <location>
        <begin position="50"/>
        <end position="89"/>
    </location>
</feature>
<reference evidence="2 3" key="1">
    <citation type="submission" date="2013-10" db="EMBL/GenBank/DDBJ databases">
        <authorList>
            <consortium name="International Citrus Genome Consortium"/>
            <person name="Jenkins J."/>
            <person name="Schmutz J."/>
            <person name="Prochnik S."/>
            <person name="Rokhsar D."/>
            <person name="Gmitter F."/>
            <person name="Ollitrault P."/>
            <person name="Machado M."/>
            <person name="Talon M."/>
            <person name="Wincker P."/>
            <person name="Jaillon O."/>
            <person name="Morgante M."/>
        </authorList>
    </citation>
    <scope>NUCLEOTIDE SEQUENCE</scope>
    <source>
        <strain evidence="3">cv. Clemenules</strain>
    </source>
</reference>
<feature type="compositionally biased region" description="Low complexity" evidence="1">
    <location>
        <begin position="50"/>
        <end position="72"/>
    </location>
</feature>
<protein>
    <submittedName>
        <fullName evidence="2">Uncharacterized protein</fullName>
    </submittedName>
</protein>
<feature type="compositionally biased region" description="Basic residues" evidence="1">
    <location>
        <begin position="73"/>
        <end position="85"/>
    </location>
</feature>
<proteinExistence type="predicted"/>
<dbReference type="Proteomes" id="UP000030687">
    <property type="component" value="Unassembled WGS sequence"/>
</dbReference>
<evidence type="ECO:0000256" key="1">
    <source>
        <dbReference type="SAM" id="MobiDB-lite"/>
    </source>
</evidence>
<accession>V4U3J3</accession>
<dbReference type="AlphaFoldDB" id="V4U3J3"/>
<organism evidence="2 3">
    <name type="scientific">Citrus clementina</name>
    <name type="common">Clementine</name>
    <name type="synonym">Citrus deliciosa x Citrus sinensis</name>
    <dbReference type="NCBI Taxonomy" id="85681"/>
    <lineage>
        <taxon>Eukaryota</taxon>
        <taxon>Viridiplantae</taxon>
        <taxon>Streptophyta</taxon>
        <taxon>Embryophyta</taxon>
        <taxon>Tracheophyta</taxon>
        <taxon>Spermatophyta</taxon>
        <taxon>Magnoliopsida</taxon>
        <taxon>eudicotyledons</taxon>
        <taxon>Gunneridae</taxon>
        <taxon>Pentapetalae</taxon>
        <taxon>rosids</taxon>
        <taxon>malvids</taxon>
        <taxon>Sapindales</taxon>
        <taxon>Rutaceae</taxon>
        <taxon>Aurantioideae</taxon>
        <taxon>Citrus</taxon>
    </lineage>
</organism>
<evidence type="ECO:0000313" key="3">
    <source>
        <dbReference type="Proteomes" id="UP000030687"/>
    </source>
</evidence>
<name>V4U3J3_CITCL</name>
<evidence type="ECO:0000313" key="2">
    <source>
        <dbReference type="EMBL" id="ESR56716.1"/>
    </source>
</evidence>